<dbReference type="Gene3D" id="2.60.40.10">
    <property type="entry name" value="Immunoglobulins"/>
    <property type="match status" value="1"/>
</dbReference>
<feature type="repeat" description="ANK" evidence="3">
    <location>
        <begin position="212"/>
        <end position="245"/>
    </location>
</feature>
<dbReference type="Proteomes" id="UP001222027">
    <property type="component" value="Unassembled WGS sequence"/>
</dbReference>
<dbReference type="InterPro" id="IPR008962">
    <property type="entry name" value="PapD-like_sf"/>
</dbReference>
<dbReference type="PANTHER" id="PTHR24198">
    <property type="entry name" value="ANKYRIN REPEAT AND PROTEIN KINASE DOMAIN-CONTAINING PROTEIN"/>
    <property type="match status" value="1"/>
</dbReference>
<dbReference type="SMART" id="SM00248">
    <property type="entry name" value="ANK"/>
    <property type="match status" value="7"/>
</dbReference>
<dbReference type="InterPro" id="IPR000535">
    <property type="entry name" value="MSP_dom"/>
</dbReference>
<evidence type="ECO:0000256" key="2">
    <source>
        <dbReference type="ARBA" id="ARBA00023043"/>
    </source>
</evidence>
<dbReference type="InterPro" id="IPR036770">
    <property type="entry name" value="Ankyrin_rpt-contain_sf"/>
</dbReference>
<evidence type="ECO:0000256" key="1">
    <source>
        <dbReference type="ARBA" id="ARBA00022737"/>
    </source>
</evidence>
<keyword evidence="1" id="KW-0677">Repeat</keyword>
<keyword evidence="2 3" id="KW-0040">ANK repeat</keyword>
<dbReference type="Pfam" id="PF12796">
    <property type="entry name" value="Ank_2"/>
    <property type="match status" value="2"/>
</dbReference>
<dbReference type="PROSITE" id="PS50297">
    <property type="entry name" value="ANK_REP_REGION"/>
    <property type="match status" value="3"/>
</dbReference>
<keyword evidence="6" id="KW-1185">Reference proteome</keyword>
<organism evidence="5 6">
    <name type="scientific">Ensete ventricosum</name>
    <name type="common">Abyssinian banana</name>
    <name type="synonym">Musa ensete</name>
    <dbReference type="NCBI Taxonomy" id="4639"/>
    <lineage>
        <taxon>Eukaryota</taxon>
        <taxon>Viridiplantae</taxon>
        <taxon>Streptophyta</taxon>
        <taxon>Embryophyta</taxon>
        <taxon>Tracheophyta</taxon>
        <taxon>Spermatophyta</taxon>
        <taxon>Magnoliopsida</taxon>
        <taxon>Liliopsida</taxon>
        <taxon>Zingiberales</taxon>
        <taxon>Musaceae</taxon>
        <taxon>Ensete</taxon>
    </lineage>
</organism>
<accession>A0AAV8P3V3</accession>
<proteinExistence type="predicted"/>
<dbReference type="PRINTS" id="PR01415">
    <property type="entry name" value="ANKYRIN"/>
</dbReference>
<dbReference type="PANTHER" id="PTHR24198:SF165">
    <property type="entry name" value="ANKYRIN REPEAT-CONTAINING PROTEIN-RELATED"/>
    <property type="match status" value="1"/>
</dbReference>
<dbReference type="PROSITE" id="PS50088">
    <property type="entry name" value="ANK_REPEAT"/>
    <property type="match status" value="4"/>
</dbReference>
<feature type="repeat" description="ANK" evidence="3">
    <location>
        <begin position="333"/>
        <end position="365"/>
    </location>
</feature>
<name>A0AAV8P3V3_ENSVE</name>
<dbReference type="SUPFAM" id="SSF49354">
    <property type="entry name" value="PapD-like"/>
    <property type="match status" value="1"/>
</dbReference>
<sequence length="439" mass="46522">METTMAVEKLLEVAESEVVIEFKPGTKCRSTLHLRSLHPSSAVAFKVQTSSPAKFHVNPPAGVLPPLASAALHVILRPQPHPPTAFPRSPSDRFLIKASLSSDRGDSATPSHSHDVKLKVAYVGPFLLRHAAALGDAAAIRHLLRRQPHLLPLLPPEAPATPAAAAAAATTPKGWTGVHAAAAAGDWVELRRMLEEKEEAAVAEVVEARDAEGRTPVLVAAGKGQLRCVRELVEKWGAEKDARSRDGRTALYRAASNGDADTVAALLEMGVDAGIATARGRTPLDVARDKGHQEVVELLERGEMVLTASRKGDLRRLECLLRKRVGVHGRDQYGLTALHAAAIKGHRDAVALLADFGMDLECQDVEGHTPLHLAVEGGCLETVETLIDMGANVNVKTNRGATPLVMARSMGYEAISQLLATRGAVSSSCVASSSSSSTS</sequence>
<feature type="domain" description="MSP" evidence="4">
    <location>
        <begin position="4"/>
        <end position="123"/>
    </location>
</feature>
<protein>
    <recommendedName>
        <fullName evidence="4">MSP domain-containing protein</fullName>
    </recommendedName>
</protein>
<dbReference type="EMBL" id="JAQQAF010000009">
    <property type="protein sequence ID" value="KAJ8461061.1"/>
    <property type="molecule type" value="Genomic_DNA"/>
</dbReference>
<evidence type="ECO:0000259" key="4">
    <source>
        <dbReference type="PROSITE" id="PS50202"/>
    </source>
</evidence>
<evidence type="ECO:0000313" key="5">
    <source>
        <dbReference type="EMBL" id="KAJ8461061.1"/>
    </source>
</evidence>
<feature type="repeat" description="ANK" evidence="3">
    <location>
        <begin position="366"/>
        <end position="398"/>
    </location>
</feature>
<dbReference type="PROSITE" id="PS50202">
    <property type="entry name" value="MSP"/>
    <property type="match status" value="1"/>
</dbReference>
<dbReference type="Pfam" id="PF00635">
    <property type="entry name" value="Motile_Sperm"/>
    <property type="match status" value="1"/>
</dbReference>
<dbReference type="InterPro" id="IPR002110">
    <property type="entry name" value="Ankyrin_rpt"/>
</dbReference>
<evidence type="ECO:0000256" key="3">
    <source>
        <dbReference type="PROSITE-ProRule" id="PRU00023"/>
    </source>
</evidence>
<feature type="repeat" description="ANK" evidence="3">
    <location>
        <begin position="246"/>
        <end position="278"/>
    </location>
</feature>
<comment type="caution">
    <text evidence="5">The sequence shown here is derived from an EMBL/GenBank/DDBJ whole genome shotgun (WGS) entry which is preliminary data.</text>
</comment>
<gene>
    <name evidence="5" type="ORF">OPV22_033987</name>
</gene>
<dbReference type="Gene3D" id="1.25.40.20">
    <property type="entry name" value="Ankyrin repeat-containing domain"/>
    <property type="match status" value="3"/>
</dbReference>
<dbReference type="AlphaFoldDB" id="A0AAV8P3V3"/>
<evidence type="ECO:0000313" key="6">
    <source>
        <dbReference type="Proteomes" id="UP001222027"/>
    </source>
</evidence>
<reference evidence="5 6" key="1">
    <citation type="submission" date="2022-12" db="EMBL/GenBank/DDBJ databases">
        <title>Chromosome-scale assembly of the Ensete ventricosum genome.</title>
        <authorList>
            <person name="Dussert Y."/>
            <person name="Stocks J."/>
            <person name="Wendawek A."/>
            <person name="Woldeyes F."/>
            <person name="Nichols R.A."/>
            <person name="Borrell J.S."/>
        </authorList>
    </citation>
    <scope>NUCLEOTIDE SEQUENCE [LARGE SCALE GENOMIC DNA]</scope>
    <source>
        <strain evidence="6">cv. Maze</strain>
        <tissue evidence="5">Seeds</tissue>
    </source>
</reference>
<dbReference type="InterPro" id="IPR013783">
    <property type="entry name" value="Ig-like_fold"/>
</dbReference>
<dbReference type="SUPFAM" id="SSF48403">
    <property type="entry name" value="Ankyrin repeat"/>
    <property type="match status" value="1"/>
</dbReference>